<name>A0ABQ2FDU9_9MICO</name>
<evidence type="ECO:0000256" key="7">
    <source>
        <dbReference type="ARBA" id="ARBA00022840"/>
    </source>
</evidence>
<protein>
    <recommendedName>
        <fullName evidence="3 9">Gluconokinase</fullName>
        <ecNumber evidence="3 9">2.7.1.12</ecNumber>
    </recommendedName>
</protein>
<evidence type="ECO:0000256" key="9">
    <source>
        <dbReference type="RuleBase" id="RU363066"/>
    </source>
</evidence>
<dbReference type="PANTHER" id="PTHR43442:SF3">
    <property type="entry name" value="GLUCONOKINASE-RELATED"/>
    <property type="match status" value="1"/>
</dbReference>
<comment type="pathway">
    <text evidence="1">Carbohydrate acid metabolism.</text>
</comment>
<evidence type="ECO:0000313" key="11">
    <source>
        <dbReference type="Proteomes" id="UP000662111"/>
    </source>
</evidence>
<accession>A0ABQ2FDU9</accession>
<comment type="catalytic activity">
    <reaction evidence="8 9">
        <text>D-gluconate + ATP = 6-phospho-D-gluconate + ADP + H(+)</text>
        <dbReference type="Rhea" id="RHEA:19433"/>
        <dbReference type="ChEBI" id="CHEBI:15378"/>
        <dbReference type="ChEBI" id="CHEBI:18391"/>
        <dbReference type="ChEBI" id="CHEBI:30616"/>
        <dbReference type="ChEBI" id="CHEBI:58759"/>
        <dbReference type="ChEBI" id="CHEBI:456216"/>
        <dbReference type="EC" id="2.7.1.12"/>
    </reaction>
</comment>
<dbReference type="Gene3D" id="3.40.50.300">
    <property type="entry name" value="P-loop containing nucleotide triphosphate hydrolases"/>
    <property type="match status" value="1"/>
</dbReference>
<comment type="similarity">
    <text evidence="2 9">Belongs to the gluconokinase GntK/GntV family.</text>
</comment>
<reference evidence="11" key="1">
    <citation type="journal article" date="2019" name="Int. J. Syst. Evol. Microbiol.">
        <title>The Global Catalogue of Microorganisms (GCM) 10K type strain sequencing project: providing services to taxonomists for standard genome sequencing and annotation.</title>
        <authorList>
            <consortium name="The Broad Institute Genomics Platform"/>
            <consortium name="The Broad Institute Genome Sequencing Center for Infectious Disease"/>
            <person name="Wu L."/>
            <person name="Ma J."/>
        </authorList>
    </citation>
    <scope>NUCLEOTIDE SEQUENCE [LARGE SCALE GENOMIC DNA]</scope>
    <source>
        <strain evidence="11">CGMCC 1.5362</strain>
    </source>
</reference>
<evidence type="ECO:0000256" key="2">
    <source>
        <dbReference type="ARBA" id="ARBA00008420"/>
    </source>
</evidence>
<dbReference type="Pfam" id="PF13671">
    <property type="entry name" value="AAA_33"/>
    <property type="match status" value="1"/>
</dbReference>
<dbReference type="PANTHER" id="PTHR43442">
    <property type="entry name" value="GLUCONOKINASE-RELATED"/>
    <property type="match status" value="1"/>
</dbReference>
<evidence type="ECO:0000256" key="3">
    <source>
        <dbReference type="ARBA" id="ARBA00012054"/>
    </source>
</evidence>
<dbReference type="NCBIfam" id="TIGR01313">
    <property type="entry name" value="therm_gnt_kin"/>
    <property type="match status" value="1"/>
</dbReference>
<proteinExistence type="inferred from homology"/>
<evidence type="ECO:0000256" key="5">
    <source>
        <dbReference type="ARBA" id="ARBA00022741"/>
    </source>
</evidence>
<keyword evidence="7 9" id="KW-0067">ATP-binding</keyword>
<dbReference type="RefSeq" id="WP_022922080.1">
    <property type="nucleotide sequence ID" value="NZ_BMLB01000006.1"/>
</dbReference>
<dbReference type="SUPFAM" id="SSF52540">
    <property type="entry name" value="P-loop containing nucleoside triphosphate hydrolases"/>
    <property type="match status" value="1"/>
</dbReference>
<dbReference type="CDD" id="cd02021">
    <property type="entry name" value="GntK"/>
    <property type="match status" value="1"/>
</dbReference>
<keyword evidence="6 9" id="KW-0418">Kinase</keyword>
<keyword evidence="5 9" id="KW-0547">Nucleotide-binding</keyword>
<dbReference type="InterPro" id="IPR027417">
    <property type="entry name" value="P-loop_NTPase"/>
</dbReference>
<gene>
    <name evidence="10" type="ORF">GCM10011509_28130</name>
</gene>
<evidence type="ECO:0000256" key="6">
    <source>
        <dbReference type="ARBA" id="ARBA00022777"/>
    </source>
</evidence>
<sequence>MTPLPDPVPGAPVHLVVMGVSGCGKSTIARALHERLGWEYAEGDSYHPQANIDKMAGGRPLVDEDRWPWLRILADWTAERDARGEPTILACSALRRAYREMLREGGAGTYFVHMHGDKGLLLERMESREHFMPPTLLESQLDTLEMLAPDERGIVVDIANPVERAVRMVMAQLDLDLTG</sequence>
<dbReference type="EC" id="2.7.1.12" evidence="3 9"/>
<evidence type="ECO:0000256" key="1">
    <source>
        <dbReference type="ARBA" id="ARBA00004761"/>
    </source>
</evidence>
<keyword evidence="4 9" id="KW-0808">Transferase</keyword>
<keyword evidence="11" id="KW-1185">Reference proteome</keyword>
<evidence type="ECO:0000256" key="8">
    <source>
        <dbReference type="ARBA" id="ARBA00048090"/>
    </source>
</evidence>
<organism evidence="10 11">
    <name type="scientific">Ornithinimicrobium pekingense</name>
    <dbReference type="NCBI Taxonomy" id="384677"/>
    <lineage>
        <taxon>Bacteria</taxon>
        <taxon>Bacillati</taxon>
        <taxon>Actinomycetota</taxon>
        <taxon>Actinomycetes</taxon>
        <taxon>Micrococcales</taxon>
        <taxon>Ornithinimicrobiaceae</taxon>
        <taxon>Ornithinimicrobium</taxon>
    </lineage>
</organism>
<evidence type="ECO:0000256" key="4">
    <source>
        <dbReference type="ARBA" id="ARBA00022679"/>
    </source>
</evidence>
<dbReference type="EMBL" id="BMLB01000006">
    <property type="protein sequence ID" value="GGK77965.1"/>
    <property type="molecule type" value="Genomic_DNA"/>
</dbReference>
<comment type="caution">
    <text evidence="10">The sequence shown here is derived from an EMBL/GenBank/DDBJ whole genome shotgun (WGS) entry which is preliminary data.</text>
</comment>
<dbReference type="Proteomes" id="UP000662111">
    <property type="component" value="Unassembled WGS sequence"/>
</dbReference>
<evidence type="ECO:0000313" key="10">
    <source>
        <dbReference type="EMBL" id="GGK77965.1"/>
    </source>
</evidence>
<dbReference type="InterPro" id="IPR006001">
    <property type="entry name" value="Therm_gnt_kin"/>
</dbReference>